<reference evidence="3" key="1">
    <citation type="journal article" date="2019" name="Int. J. Syst. Evol. Microbiol.">
        <title>The Global Catalogue of Microorganisms (GCM) 10K type strain sequencing project: providing services to taxonomists for standard genome sequencing and annotation.</title>
        <authorList>
            <consortium name="The Broad Institute Genomics Platform"/>
            <consortium name="The Broad Institute Genome Sequencing Center for Infectious Disease"/>
            <person name="Wu L."/>
            <person name="Ma J."/>
        </authorList>
    </citation>
    <scope>NUCLEOTIDE SEQUENCE [LARGE SCALE GENOMIC DNA]</scope>
    <source>
        <strain evidence="3">CCUG 36916</strain>
    </source>
</reference>
<accession>A0ABW1WYY5</accession>
<evidence type="ECO:0000313" key="2">
    <source>
        <dbReference type="EMBL" id="MFC6392380.1"/>
    </source>
</evidence>
<gene>
    <name evidence="2" type="ORF">ACFQDP_24055</name>
</gene>
<name>A0ABW1WYY5_9HYPH</name>
<evidence type="ECO:0000313" key="3">
    <source>
        <dbReference type="Proteomes" id="UP001596237"/>
    </source>
</evidence>
<comment type="caution">
    <text evidence="2">The sequence shown here is derived from an EMBL/GenBank/DDBJ whole genome shotgun (WGS) entry which is preliminary data.</text>
</comment>
<proteinExistence type="predicted"/>
<dbReference type="Proteomes" id="UP001596237">
    <property type="component" value="Unassembled WGS sequence"/>
</dbReference>
<evidence type="ECO:0008006" key="4">
    <source>
        <dbReference type="Google" id="ProtNLM"/>
    </source>
</evidence>
<dbReference type="InterPro" id="IPR036388">
    <property type="entry name" value="WH-like_DNA-bd_sf"/>
</dbReference>
<dbReference type="InterPro" id="IPR009061">
    <property type="entry name" value="DNA-bd_dom_put_sf"/>
</dbReference>
<dbReference type="EMBL" id="JBHSTT010000097">
    <property type="protein sequence ID" value="MFC6392380.1"/>
    <property type="molecule type" value="Genomic_DNA"/>
</dbReference>
<dbReference type="SUPFAM" id="SSF46955">
    <property type="entry name" value="Putative DNA-binding domain"/>
    <property type="match status" value="1"/>
</dbReference>
<keyword evidence="3" id="KW-1185">Reference proteome</keyword>
<evidence type="ECO:0000256" key="1">
    <source>
        <dbReference type="SAM" id="MobiDB-lite"/>
    </source>
</evidence>
<feature type="region of interest" description="Disordered" evidence="1">
    <location>
        <begin position="1"/>
        <end position="22"/>
    </location>
</feature>
<sequence>MTDPRPGIPDAPGAPSSGNADAAGKVVSITELAALTGYHRDTISDWVKRWGLPVVRGGAHGIEYQIDVRAFVDWPEAQAKAEALKNAPAAASGGFAGWLGITDPAKAAQI</sequence>
<dbReference type="RefSeq" id="WP_009864961.1">
    <property type="nucleotide sequence ID" value="NZ_JBHSTT010000097.1"/>
</dbReference>
<protein>
    <recommendedName>
        <fullName evidence="4">Helix-turn-helix domain-containing protein</fullName>
    </recommendedName>
</protein>
<organism evidence="2 3">
    <name type="scientific">Methylorubrum zatmanii</name>
    <dbReference type="NCBI Taxonomy" id="29429"/>
    <lineage>
        <taxon>Bacteria</taxon>
        <taxon>Pseudomonadati</taxon>
        <taxon>Pseudomonadota</taxon>
        <taxon>Alphaproteobacteria</taxon>
        <taxon>Hyphomicrobiales</taxon>
        <taxon>Methylobacteriaceae</taxon>
        <taxon>Methylorubrum</taxon>
    </lineage>
</organism>
<dbReference type="Gene3D" id="1.10.10.10">
    <property type="entry name" value="Winged helix-like DNA-binding domain superfamily/Winged helix DNA-binding domain"/>
    <property type="match status" value="1"/>
</dbReference>